<dbReference type="EMBL" id="LR797058">
    <property type="protein sequence ID" value="CAB4183864.1"/>
    <property type="molecule type" value="Genomic_DNA"/>
</dbReference>
<evidence type="ECO:0000313" key="2">
    <source>
        <dbReference type="EMBL" id="CAB4173435.1"/>
    </source>
</evidence>
<evidence type="ECO:0000313" key="3">
    <source>
        <dbReference type="EMBL" id="CAB4183864.1"/>
    </source>
</evidence>
<reference evidence="3" key="1">
    <citation type="submission" date="2020-05" db="EMBL/GenBank/DDBJ databases">
        <authorList>
            <person name="Chiriac C."/>
            <person name="Salcher M."/>
            <person name="Ghai R."/>
            <person name="Kavagutti S V."/>
        </authorList>
    </citation>
    <scope>NUCLEOTIDE SEQUENCE</scope>
</reference>
<feature type="transmembrane region" description="Helical" evidence="1">
    <location>
        <begin position="12"/>
        <end position="30"/>
    </location>
</feature>
<evidence type="ECO:0000313" key="4">
    <source>
        <dbReference type="EMBL" id="CAB4203285.1"/>
    </source>
</evidence>
<evidence type="ECO:0000256" key="1">
    <source>
        <dbReference type="SAM" id="Phobius"/>
    </source>
</evidence>
<protein>
    <submittedName>
        <fullName evidence="3">Uncharacterized protein</fullName>
    </submittedName>
</protein>
<gene>
    <name evidence="3" type="ORF">UFOVP1111_12</name>
    <name evidence="4" type="ORF">UFOVP1380_17</name>
    <name evidence="2" type="ORF">UFOVP943_17</name>
</gene>
<name>A0A6J5QW85_9CAUD</name>
<dbReference type="EMBL" id="LR797330">
    <property type="protein sequence ID" value="CAB4203285.1"/>
    <property type="molecule type" value="Genomic_DNA"/>
</dbReference>
<sequence>MEPMTDRNKAGWIIAFTMIGWMFFLLPVTGEDIPEGHPTPISHQAWVTWIIINFVLLICVHLLISREHRAAKRFNRAMQRARRLHPTWRND</sequence>
<keyword evidence="1" id="KW-0472">Membrane</keyword>
<feature type="transmembrane region" description="Helical" evidence="1">
    <location>
        <begin position="45"/>
        <end position="64"/>
    </location>
</feature>
<accession>A0A6J5QW85</accession>
<keyword evidence="1" id="KW-0812">Transmembrane</keyword>
<proteinExistence type="predicted"/>
<organism evidence="3">
    <name type="scientific">uncultured Caudovirales phage</name>
    <dbReference type="NCBI Taxonomy" id="2100421"/>
    <lineage>
        <taxon>Viruses</taxon>
        <taxon>Duplodnaviria</taxon>
        <taxon>Heunggongvirae</taxon>
        <taxon>Uroviricota</taxon>
        <taxon>Caudoviricetes</taxon>
        <taxon>Peduoviridae</taxon>
        <taxon>Maltschvirus</taxon>
        <taxon>Maltschvirus maltsch</taxon>
    </lineage>
</organism>
<dbReference type="EMBL" id="LR796901">
    <property type="protein sequence ID" value="CAB4173435.1"/>
    <property type="molecule type" value="Genomic_DNA"/>
</dbReference>
<keyword evidence="1" id="KW-1133">Transmembrane helix</keyword>